<keyword evidence="2" id="KW-1185">Reference proteome</keyword>
<evidence type="ECO:0000313" key="1">
    <source>
        <dbReference type="EMBL" id="KAJ8884916.1"/>
    </source>
</evidence>
<dbReference type="EMBL" id="JARBHB010000004">
    <property type="protein sequence ID" value="KAJ8884916.1"/>
    <property type="molecule type" value="Genomic_DNA"/>
</dbReference>
<accession>A0ABQ9HLD8</accession>
<protein>
    <submittedName>
        <fullName evidence="1">Uncharacterized protein</fullName>
    </submittedName>
</protein>
<sequence length="239" mass="27030">MAQTFYRLVSRKQLDDLVCIAGAYAPKGWKEKRTIGNGVLKWNINGAMKIYMIWYQSPRDRPTKLQKYSTRETQRQGARLVCLCIHDATFTSKAKIPQKKKWEALKVAYEDTGANKVCIFLEKLFDIKLKRCSSMEQYVTKILGAAQEVKDAGCKFVQLTTDYVKGQLLQQDYTPGGREGNISDRAFVTQNRGRNNQDVTQKKKKTETAASFVGGSGTMLLTATRIPIGENHGKPHQKI</sequence>
<proteinExistence type="predicted"/>
<dbReference type="Proteomes" id="UP001159363">
    <property type="component" value="Chromosome X"/>
</dbReference>
<evidence type="ECO:0000313" key="2">
    <source>
        <dbReference type="Proteomes" id="UP001159363"/>
    </source>
</evidence>
<reference evidence="1 2" key="1">
    <citation type="submission" date="2023-02" db="EMBL/GenBank/DDBJ databases">
        <title>LHISI_Scaffold_Assembly.</title>
        <authorList>
            <person name="Stuart O.P."/>
            <person name="Cleave R."/>
            <person name="Magrath M.J.L."/>
            <person name="Mikheyev A.S."/>
        </authorList>
    </citation>
    <scope>NUCLEOTIDE SEQUENCE [LARGE SCALE GENOMIC DNA]</scope>
    <source>
        <strain evidence="1">Daus_M_001</strain>
        <tissue evidence="1">Leg muscle</tissue>
    </source>
</reference>
<comment type="caution">
    <text evidence="1">The sequence shown here is derived from an EMBL/GenBank/DDBJ whole genome shotgun (WGS) entry which is preliminary data.</text>
</comment>
<name>A0ABQ9HLD8_9NEOP</name>
<gene>
    <name evidence="1" type="ORF">PR048_011112</name>
</gene>
<organism evidence="1 2">
    <name type="scientific">Dryococelus australis</name>
    <dbReference type="NCBI Taxonomy" id="614101"/>
    <lineage>
        <taxon>Eukaryota</taxon>
        <taxon>Metazoa</taxon>
        <taxon>Ecdysozoa</taxon>
        <taxon>Arthropoda</taxon>
        <taxon>Hexapoda</taxon>
        <taxon>Insecta</taxon>
        <taxon>Pterygota</taxon>
        <taxon>Neoptera</taxon>
        <taxon>Polyneoptera</taxon>
        <taxon>Phasmatodea</taxon>
        <taxon>Verophasmatodea</taxon>
        <taxon>Anareolatae</taxon>
        <taxon>Phasmatidae</taxon>
        <taxon>Eurycanthinae</taxon>
        <taxon>Dryococelus</taxon>
    </lineage>
</organism>